<dbReference type="InterPro" id="IPR001206">
    <property type="entry name" value="Diacylglycerol_kinase_cat_dom"/>
</dbReference>
<feature type="region of interest" description="Disordered" evidence="10">
    <location>
        <begin position="749"/>
        <end position="825"/>
    </location>
</feature>
<feature type="domain" description="DAGKc" evidence="11">
    <location>
        <begin position="338"/>
        <end position="476"/>
    </location>
</feature>
<dbReference type="SMART" id="SM00045">
    <property type="entry name" value="DAGKa"/>
    <property type="match status" value="1"/>
</dbReference>
<evidence type="ECO:0000256" key="9">
    <source>
        <dbReference type="RuleBase" id="RU361128"/>
    </source>
</evidence>
<dbReference type="WBParaSite" id="maker-uti_cns_0013966-snap-gene-0.2-mRNA-1">
    <property type="protein sequence ID" value="maker-uti_cns_0013966-snap-gene-0.2-mRNA-1"/>
    <property type="gene ID" value="maker-uti_cns_0013966-snap-gene-0.2"/>
</dbReference>
<reference evidence="13" key="1">
    <citation type="submission" date="2016-11" db="UniProtKB">
        <authorList>
            <consortium name="WormBaseParasite"/>
        </authorList>
    </citation>
    <scope>IDENTIFICATION</scope>
</reference>
<keyword evidence="12" id="KW-1185">Reference proteome</keyword>
<dbReference type="Gene3D" id="2.60.200.40">
    <property type="match status" value="1"/>
</dbReference>
<dbReference type="PANTHER" id="PTHR11255:SF54">
    <property type="entry name" value="DIACYLGLYCEROL KINASE THETA"/>
    <property type="match status" value="1"/>
</dbReference>
<dbReference type="AlphaFoldDB" id="A0A1I8IL72"/>
<dbReference type="InterPro" id="IPR016064">
    <property type="entry name" value="NAD/diacylglycerol_kinase_sf"/>
</dbReference>
<comment type="subcellular location">
    <subcellularLocation>
        <location evidence="1">Membrane</location>
    </subcellularLocation>
</comment>
<evidence type="ECO:0000259" key="11">
    <source>
        <dbReference type="PROSITE" id="PS50146"/>
    </source>
</evidence>
<dbReference type="InterPro" id="IPR000756">
    <property type="entry name" value="Diacylglycerol_kin_accessory"/>
</dbReference>
<feature type="compositionally biased region" description="Polar residues" evidence="10">
    <location>
        <begin position="774"/>
        <end position="784"/>
    </location>
</feature>
<dbReference type="PROSITE" id="PS50146">
    <property type="entry name" value="DAGK"/>
    <property type="match status" value="1"/>
</dbReference>
<keyword evidence="5" id="KW-0863">Zinc-finger</keyword>
<dbReference type="GO" id="GO:0016020">
    <property type="term" value="C:membrane"/>
    <property type="evidence" value="ECO:0007669"/>
    <property type="project" value="UniProtKB-SubCell"/>
</dbReference>
<dbReference type="InterPro" id="IPR017438">
    <property type="entry name" value="ATP-NAD_kinase_N"/>
</dbReference>
<accession>A0A1I8IL72</accession>
<dbReference type="GO" id="GO:0008270">
    <property type="term" value="F:zinc ion binding"/>
    <property type="evidence" value="ECO:0007669"/>
    <property type="project" value="UniProtKB-KW"/>
</dbReference>
<dbReference type="Proteomes" id="UP000095280">
    <property type="component" value="Unplaced"/>
</dbReference>
<organism evidence="12 13">
    <name type="scientific">Macrostomum lignano</name>
    <dbReference type="NCBI Taxonomy" id="282301"/>
    <lineage>
        <taxon>Eukaryota</taxon>
        <taxon>Metazoa</taxon>
        <taxon>Spiralia</taxon>
        <taxon>Lophotrochozoa</taxon>
        <taxon>Platyhelminthes</taxon>
        <taxon>Rhabditophora</taxon>
        <taxon>Macrostomorpha</taxon>
        <taxon>Macrostomida</taxon>
        <taxon>Macrostomidae</taxon>
        <taxon>Macrostomum</taxon>
    </lineage>
</organism>
<dbReference type="GO" id="GO:0004143">
    <property type="term" value="F:ATP-dependent diacylglycerol kinase activity"/>
    <property type="evidence" value="ECO:0007669"/>
    <property type="project" value="UniProtKB-EC"/>
</dbReference>
<feature type="region of interest" description="Disordered" evidence="10">
    <location>
        <begin position="1"/>
        <end position="52"/>
    </location>
</feature>
<dbReference type="GO" id="GO:0007200">
    <property type="term" value="P:phospholipase C-activating G protein-coupled receptor signaling pathway"/>
    <property type="evidence" value="ECO:0007669"/>
    <property type="project" value="InterPro"/>
</dbReference>
<evidence type="ECO:0000256" key="8">
    <source>
        <dbReference type="ARBA" id="ARBA00023136"/>
    </source>
</evidence>
<dbReference type="FunFam" id="2.60.200.40:FF:000004">
    <property type="entry name" value="Diacylglycerol kinase"/>
    <property type="match status" value="1"/>
</dbReference>
<feature type="region of interest" description="Disordered" evidence="10">
    <location>
        <begin position="686"/>
        <end position="707"/>
    </location>
</feature>
<dbReference type="Pfam" id="PF00788">
    <property type="entry name" value="RA"/>
    <property type="match status" value="1"/>
</dbReference>
<keyword evidence="4 9" id="KW-0547">Nucleotide-binding</keyword>
<keyword evidence="5" id="KW-0479">Metal-binding</keyword>
<dbReference type="EC" id="2.7.1.107" evidence="9"/>
<dbReference type="Gene3D" id="3.40.50.10330">
    <property type="entry name" value="Probable inorganic polyphosphate/atp-NAD kinase, domain 1"/>
    <property type="match status" value="1"/>
</dbReference>
<dbReference type="InterPro" id="IPR037607">
    <property type="entry name" value="DGK"/>
</dbReference>
<evidence type="ECO:0000313" key="13">
    <source>
        <dbReference type="WBParaSite" id="maker-uti_cns_0013966-snap-gene-0.2-mRNA-1"/>
    </source>
</evidence>
<dbReference type="FunFam" id="3.40.50.10330:FF:000011">
    <property type="entry name" value="Diacylglycerol kinase"/>
    <property type="match status" value="1"/>
</dbReference>
<keyword evidence="3 9" id="KW-0808">Transferase</keyword>
<proteinExistence type="inferred from homology"/>
<feature type="compositionally biased region" description="Low complexity" evidence="10">
    <location>
        <begin position="807"/>
        <end position="821"/>
    </location>
</feature>
<dbReference type="InterPro" id="IPR056392">
    <property type="entry name" value="DGKtheta_RBD"/>
</dbReference>
<evidence type="ECO:0000256" key="5">
    <source>
        <dbReference type="ARBA" id="ARBA00022771"/>
    </source>
</evidence>
<sequence>RTISEDWSSSGGDSARGDDAAAIGGASGLDQPQQAQGRRPGQKDKSDAGNEDLVKVFDGNYSAQRRLYRLVGIQRGTTVAQLTESSLRAYNMAEDASRYTVHEYSEKDCGERPLDEASPVRQQFRYDARRPAVILRYRSSASSSEPAVIRVYPIGLPGRGRGVDVTVGPDTTAGDALVSSAKRMRSAEGADPATLELVEVSLDRTVTQRPLPREERLLPLLAAIRRDSVRQYRLTRFHVQSLTDSRGVAPAGAAMFVGNLMNGMSQRVYEKILLEKLGPENKWDSIDVIYYEYGALVLVYRSAARLQQAYSVLRDQWFDDKPLLVLPLPHLHPEMIPDGITPVLVLVNVKSGGCQGIELVTAFRKLLNPHQVFNLDYGGPLPGLYVFRQVPYYKILVCGGDGTVGWALSCLDNVGPDAKCNYPPMAIVPLGTGNDLSRVLRWGSGYSGQELPLNILRDVAEAEVVTLDRWTVIFHPEEKEKDETKVQLQYESNAANTNEDNASIFVMNNYFGIGLDADVSLDFHLARNENPSKFNSRFHNKGVYFKMSVRKMINKGSCKDLHRQIIVEVDGKVIDLPPLEGIIILNILSWASGANPWGTEKDDNFNRPNHWDGQLEVVGVTGMVHMGQIFSGLRSGSRLAQGGHIKITLKADIPVQIDGEPWVQSSGQVVILRSALRASMLKKSKAKLKSGRNAEPSFYSPEIEEGATGGGSASSLRFFLAVRAAHWIVAQQAETDFQNQAQPNRLGQSLPIELGQDPPCGLGQDPPGELGRTRSANSVRTRLANSVGPARRTQSGPAHRIRTRPKSNSSTSLPSSTGAQSNISTGMTRTGVVGHDGHVAADLMARTGEAVLCLHDLASDTNRSFEVQRHLDGVGEIWSGAYQPAVVAGHRVVPVVIRDQISRTESDVGKLEILFVGKKLGANGIRQVVLHNLGQVQTESHTGRGHDAAPQQPLDRGALAQPADAMDSGALGKTRQNAANLQAPMLHISGHTSADTGTQAAD</sequence>
<protein>
    <recommendedName>
        <fullName evidence="9">Diacylglycerol kinase</fullName>
        <shortName evidence="9">DAG kinase</shortName>
        <ecNumber evidence="9">2.7.1.107</ecNumber>
    </recommendedName>
</protein>
<dbReference type="Pfam" id="PF24099">
    <property type="entry name" value="RBD_DGKtheta"/>
    <property type="match status" value="1"/>
</dbReference>
<evidence type="ECO:0000256" key="2">
    <source>
        <dbReference type="ARBA" id="ARBA00009280"/>
    </source>
</evidence>
<dbReference type="PANTHER" id="PTHR11255">
    <property type="entry name" value="DIACYLGLYCEROL KINASE"/>
    <property type="match status" value="1"/>
</dbReference>
<name>A0A1I8IL72_9PLAT</name>
<evidence type="ECO:0000256" key="10">
    <source>
        <dbReference type="SAM" id="MobiDB-lite"/>
    </source>
</evidence>
<evidence type="ECO:0000256" key="3">
    <source>
        <dbReference type="ARBA" id="ARBA00022679"/>
    </source>
</evidence>
<dbReference type="Pfam" id="PF00609">
    <property type="entry name" value="DAGK_acc"/>
    <property type="match status" value="1"/>
</dbReference>
<keyword evidence="5" id="KW-0862">Zinc</keyword>
<evidence type="ECO:0000256" key="4">
    <source>
        <dbReference type="ARBA" id="ARBA00022741"/>
    </source>
</evidence>
<feature type="compositionally biased region" description="Basic and acidic residues" evidence="10">
    <location>
        <begin position="41"/>
        <end position="52"/>
    </location>
</feature>
<evidence type="ECO:0000256" key="1">
    <source>
        <dbReference type="ARBA" id="ARBA00004370"/>
    </source>
</evidence>
<dbReference type="GO" id="GO:0005524">
    <property type="term" value="F:ATP binding"/>
    <property type="evidence" value="ECO:0007669"/>
    <property type="project" value="UniProtKB-KW"/>
</dbReference>
<feature type="compositionally biased region" description="Low complexity" evidence="10">
    <location>
        <begin position="1"/>
        <end position="13"/>
    </location>
</feature>
<dbReference type="SUPFAM" id="SSF111331">
    <property type="entry name" value="NAD kinase/diacylglycerol kinase-like"/>
    <property type="match status" value="1"/>
</dbReference>
<feature type="compositionally biased region" description="Low complexity" evidence="10">
    <location>
        <begin position="20"/>
        <end position="39"/>
    </location>
</feature>
<evidence type="ECO:0000313" key="12">
    <source>
        <dbReference type="Proteomes" id="UP000095280"/>
    </source>
</evidence>
<keyword evidence="6 9" id="KW-0418">Kinase</keyword>
<comment type="catalytic activity">
    <reaction evidence="9">
        <text>a 1,2-diacyl-sn-glycerol + ATP = a 1,2-diacyl-sn-glycero-3-phosphate + ADP + H(+)</text>
        <dbReference type="Rhea" id="RHEA:10272"/>
        <dbReference type="ChEBI" id="CHEBI:15378"/>
        <dbReference type="ChEBI" id="CHEBI:17815"/>
        <dbReference type="ChEBI" id="CHEBI:30616"/>
        <dbReference type="ChEBI" id="CHEBI:58608"/>
        <dbReference type="ChEBI" id="CHEBI:456216"/>
        <dbReference type="EC" id="2.7.1.107"/>
    </reaction>
</comment>
<dbReference type="InterPro" id="IPR000159">
    <property type="entry name" value="RA_dom"/>
</dbReference>
<dbReference type="SMART" id="SM00046">
    <property type="entry name" value="DAGKc"/>
    <property type="match status" value="1"/>
</dbReference>
<keyword evidence="7 9" id="KW-0067">ATP-binding</keyword>
<evidence type="ECO:0000256" key="7">
    <source>
        <dbReference type="ARBA" id="ARBA00022840"/>
    </source>
</evidence>
<evidence type="ECO:0000256" key="6">
    <source>
        <dbReference type="ARBA" id="ARBA00022777"/>
    </source>
</evidence>
<dbReference type="Pfam" id="PF00781">
    <property type="entry name" value="DAGK_cat"/>
    <property type="match status" value="1"/>
</dbReference>
<keyword evidence="8" id="KW-0472">Membrane</keyword>
<comment type="similarity">
    <text evidence="2 9">Belongs to the eukaryotic diacylglycerol kinase family.</text>
</comment>